<evidence type="ECO:0000313" key="3">
    <source>
        <dbReference type="EMBL" id="CAH8374056.1"/>
    </source>
</evidence>
<dbReference type="PANTHER" id="PTHR46288">
    <property type="entry name" value="PHORBOL-ESTER/DAG-TYPE DOMAIN-CONTAINING PROTEIN"/>
    <property type="match status" value="1"/>
</dbReference>
<protein>
    <recommendedName>
        <fullName evidence="2">DC1 domain-containing protein</fullName>
    </recommendedName>
</protein>
<dbReference type="Pfam" id="PF03107">
    <property type="entry name" value="C1_2"/>
    <property type="match status" value="1"/>
</dbReference>
<dbReference type="Proteomes" id="UP001642260">
    <property type="component" value="Unassembled WGS sequence"/>
</dbReference>
<organism evidence="3 4">
    <name type="scientific">Eruca vesicaria subsp. sativa</name>
    <name type="common">Garden rocket</name>
    <name type="synonym">Eruca sativa</name>
    <dbReference type="NCBI Taxonomy" id="29727"/>
    <lineage>
        <taxon>Eukaryota</taxon>
        <taxon>Viridiplantae</taxon>
        <taxon>Streptophyta</taxon>
        <taxon>Embryophyta</taxon>
        <taxon>Tracheophyta</taxon>
        <taxon>Spermatophyta</taxon>
        <taxon>Magnoliopsida</taxon>
        <taxon>eudicotyledons</taxon>
        <taxon>Gunneridae</taxon>
        <taxon>Pentapetalae</taxon>
        <taxon>rosids</taxon>
        <taxon>malvids</taxon>
        <taxon>Brassicales</taxon>
        <taxon>Brassicaceae</taxon>
        <taxon>Brassiceae</taxon>
        <taxon>Eruca</taxon>
    </lineage>
</organism>
<accession>A0ABC8L6C8</accession>
<dbReference type="InterPro" id="IPR046349">
    <property type="entry name" value="C1-like_sf"/>
</dbReference>
<keyword evidence="1" id="KW-0677">Repeat</keyword>
<reference evidence="3 4" key="1">
    <citation type="submission" date="2022-03" db="EMBL/GenBank/DDBJ databases">
        <authorList>
            <person name="Macdonald S."/>
            <person name="Ahmed S."/>
            <person name="Newling K."/>
        </authorList>
    </citation>
    <scope>NUCLEOTIDE SEQUENCE [LARGE SCALE GENOMIC DNA]</scope>
</reference>
<proteinExistence type="predicted"/>
<evidence type="ECO:0000313" key="4">
    <source>
        <dbReference type="Proteomes" id="UP001642260"/>
    </source>
</evidence>
<dbReference type="PANTHER" id="PTHR46288:SF27">
    <property type="entry name" value="CYSTEINE_HISTIDINE-RICH C1 DOMAIN FAMILY PROTEIN"/>
    <property type="match status" value="1"/>
</dbReference>
<evidence type="ECO:0000256" key="1">
    <source>
        <dbReference type="ARBA" id="ARBA00022737"/>
    </source>
</evidence>
<feature type="domain" description="DC1" evidence="2">
    <location>
        <begin position="69"/>
        <end position="117"/>
    </location>
</feature>
<dbReference type="AlphaFoldDB" id="A0ABC8L6C8"/>
<dbReference type="InterPro" id="IPR004146">
    <property type="entry name" value="DC1"/>
</dbReference>
<comment type="caution">
    <text evidence="3">The sequence shown here is derived from an EMBL/GenBank/DDBJ whole genome shotgun (WGS) entry which is preliminary data.</text>
</comment>
<dbReference type="SUPFAM" id="SSF57889">
    <property type="entry name" value="Cysteine-rich domain"/>
    <property type="match status" value="1"/>
</dbReference>
<name>A0ABC8L6C8_ERUVS</name>
<keyword evidence="4" id="KW-1185">Reference proteome</keyword>
<sequence>MAPVNEYVDLFWHDHPLCYKVDLIADGCEECHKSTGNFVAWSPLYECSVCKKRWHPSCVPSSPVSIRHPCHISHFLELCLQGLPNYANWKCSLCQQTLSSFIYHCKLCDFRVDMNCAKMTMDSLSWGGMSPSHVTLVVHMVSETLMYVFHALSCFIMIVLI</sequence>
<gene>
    <name evidence="3" type="ORF">ERUC_LOCUS31955</name>
</gene>
<dbReference type="EMBL" id="CAKOAT010447376">
    <property type="protein sequence ID" value="CAH8374056.1"/>
    <property type="molecule type" value="Genomic_DNA"/>
</dbReference>
<evidence type="ECO:0000259" key="2">
    <source>
        <dbReference type="Pfam" id="PF03107"/>
    </source>
</evidence>